<dbReference type="AlphaFoldDB" id="A0AAV2RZL3"/>
<gene>
    <name evidence="1" type="ORF">MNOR_LOCUS31374</name>
</gene>
<dbReference type="EMBL" id="CAXKWB010040315">
    <property type="protein sequence ID" value="CAL4154626.1"/>
    <property type="molecule type" value="Genomic_DNA"/>
</dbReference>
<sequence length="204" mass="23001">RWLVYGTSAAEVKQQSEEELESPLLDAIDDITDFTNQPSLSSADITLILAFIQALFVDEFSEIKVEEGCTILSIMCKQHSSDSQVAAYILQLLQDLIANHGRMFSVDLKMNYLKPLIQGMATKQYKNREYGTEVDRAIYNINAQLTKLDPDRSWSQYTVEGAENCGFLYSLLGASQHKIRIMAARNIHLLVQHENGNPLNGDKQ</sequence>
<feature type="non-terminal residue" evidence="1">
    <location>
        <position position="204"/>
    </location>
</feature>
<reference evidence="1 2" key="1">
    <citation type="submission" date="2024-05" db="EMBL/GenBank/DDBJ databases">
        <authorList>
            <person name="Wallberg A."/>
        </authorList>
    </citation>
    <scope>NUCLEOTIDE SEQUENCE [LARGE SCALE GENOMIC DNA]</scope>
</reference>
<keyword evidence="2" id="KW-1185">Reference proteome</keyword>
<name>A0AAV2RZL3_MEGNR</name>
<proteinExistence type="predicted"/>
<evidence type="ECO:0000313" key="1">
    <source>
        <dbReference type="EMBL" id="CAL4154626.1"/>
    </source>
</evidence>
<accession>A0AAV2RZL3</accession>
<organism evidence="1 2">
    <name type="scientific">Meganyctiphanes norvegica</name>
    <name type="common">Northern krill</name>
    <name type="synonym">Thysanopoda norvegica</name>
    <dbReference type="NCBI Taxonomy" id="48144"/>
    <lineage>
        <taxon>Eukaryota</taxon>
        <taxon>Metazoa</taxon>
        <taxon>Ecdysozoa</taxon>
        <taxon>Arthropoda</taxon>
        <taxon>Crustacea</taxon>
        <taxon>Multicrustacea</taxon>
        <taxon>Malacostraca</taxon>
        <taxon>Eumalacostraca</taxon>
        <taxon>Eucarida</taxon>
        <taxon>Euphausiacea</taxon>
        <taxon>Euphausiidae</taxon>
        <taxon>Meganyctiphanes</taxon>
    </lineage>
</organism>
<dbReference type="Proteomes" id="UP001497623">
    <property type="component" value="Unassembled WGS sequence"/>
</dbReference>
<protein>
    <submittedName>
        <fullName evidence="1">Uncharacterized protein</fullName>
    </submittedName>
</protein>
<comment type="caution">
    <text evidence="1">The sequence shown here is derived from an EMBL/GenBank/DDBJ whole genome shotgun (WGS) entry which is preliminary data.</text>
</comment>
<feature type="non-terminal residue" evidence="1">
    <location>
        <position position="1"/>
    </location>
</feature>
<evidence type="ECO:0000313" key="2">
    <source>
        <dbReference type="Proteomes" id="UP001497623"/>
    </source>
</evidence>